<keyword evidence="2" id="KW-1133">Transmembrane helix</keyword>
<feature type="transmembrane region" description="Helical" evidence="2">
    <location>
        <begin position="66"/>
        <end position="87"/>
    </location>
</feature>
<reference evidence="3" key="2">
    <citation type="journal article" date="2015" name="Data Brief">
        <title>Shoot transcriptome of the giant reed, Arundo donax.</title>
        <authorList>
            <person name="Barrero R.A."/>
            <person name="Guerrero F.D."/>
            <person name="Moolhuijzen P."/>
            <person name="Goolsby J.A."/>
            <person name="Tidwell J."/>
            <person name="Bellgard S.E."/>
            <person name="Bellgard M.I."/>
        </authorList>
    </citation>
    <scope>NUCLEOTIDE SEQUENCE</scope>
    <source>
        <tissue evidence="3">Shoot tissue taken approximately 20 cm above the soil surface</tissue>
    </source>
</reference>
<feature type="region of interest" description="Disordered" evidence="1">
    <location>
        <begin position="42"/>
        <end position="62"/>
    </location>
</feature>
<feature type="compositionally biased region" description="Low complexity" evidence="1">
    <location>
        <begin position="11"/>
        <end position="30"/>
    </location>
</feature>
<evidence type="ECO:0000256" key="2">
    <source>
        <dbReference type="SAM" id="Phobius"/>
    </source>
</evidence>
<keyword evidence="2" id="KW-0812">Transmembrane</keyword>
<name>A0A0A8YMU1_ARUDO</name>
<dbReference type="AlphaFoldDB" id="A0A0A8YMU1"/>
<organism evidence="3">
    <name type="scientific">Arundo donax</name>
    <name type="common">Giant reed</name>
    <name type="synonym">Donax arundinaceus</name>
    <dbReference type="NCBI Taxonomy" id="35708"/>
    <lineage>
        <taxon>Eukaryota</taxon>
        <taxon>Viridiplantae</taxon>
        <taxon>Streptophyta</taxon>
        <taxon>Embryophyta</taxon>
        <taxon>Tracheophyta</taxon>
        <taxon>Spermatophyta</taxon>
        <taxon>Magnoliopsida</taxon>
        <taxon>Liliopsida</taxon>
        <taxon>Poales</taxon>
        <taxon>Poaceae</taxon>
        <taxon>PACMAD clade</taxon>
        <taxon>Arundinoideae</taxon>
        <taxon>Arundineae</taxon>
        <taxon>Arundo</taxon>
    </lineage>
</organism>
<keyword evidence="2" id="KW-0472">Membrane</keyword>
<reference evidence="3" key="1">
    <citation type="submission" date="2014-09" db="EMBL/GenBank/DDBJ databases">
        <authorList>
            <person name="Magalhaes I.L.F."/>
            <person name="Oliveira U."/>
            <person name="Santos F.R."/>
            <person name="Vidigal T.H.D.A."/>
            <person name="Brescovit A.D."/>
            <person name="Santos A.J."/>
        </authorList>
    </citation>
    <scope>NUCLEOTIDE SEQUENCE</scope>
    <source>
        <tissue evidence="3">Shoot tissue taken approximately 20 cm above the soil surface</tissue>
    </source>
</reference>
<feature type="compositionally biased region" description="Basic residues" evidence="1">
    <location>
        <begin position="1"/>
        <end position="10"/>
    </location>
</feature>
<proteinExistence type="predicted"/>
<feature type="region of interest" description="Disordered" evidence="1">
    <location>
        <begin position="1"/>
        <end position="30"/>
    </location>
</feature>
<evidence type="ECO:0000313" key="3">
    <source>
        <dbReference type="EMBL" id="JAD26933.1"/>
    </source>
</evidence>
<sequence length="152" mass="16054">MDLHASRSRVARSVASRVTPNSPRPSSRPRWYLSVTRKRGWCGTTPSSTRAADPPRDAGGGGAQSYGLGLGLALGFGFGLGLGSWLFPWLLGGVAGLLPRAGAWALGSGWSGEVEVVPQKHTLPMARASWKLPDASGPSLSLVCVSFELLWR</sequence>
<dbReference type="EMBL" id="GBRH01270962">
    <property type="protein sequence ID" value="JAD26933.1"/>
    <property type="molecule type" value="Transcribed_RNA"/>
</dbReference>
<accession>A0A0A8YMU1</accession>
<evidence type="ECO:0000256" key="1">
    <source>
        <dbReference type="SAM" id="MobiDB-lite"/>
    </source>
</evidence>
<protein>
    <submittedName>
        <fullName evidence="3">Uncharacterized protein</fullName>
    </submittedName>
</protein>